<dbReference type="Gene3D" id="2.30.29.30">
    <property type="entry name" value="Pleckstrin-homology domain (PH domain)/Phosphotyrosine-binding domain (PTB)"/>
    <property type="match status" value="1"/>
</dbReference>
<feature type="region of interest" description="Disordered" evidence="2">
    <location>
        <begin position="323"/>
        <end position="350"/>
    </location>
</feature>
<evidence type="ECO:0000259" key="4">
    <source>
        <dbReference type="PROSITE" id="PS50105"/>
    </source>
</evidence>
<dbReference type="InterPro" id="IPR011993">
    <property type="entry name" value="PH-like_dom_sf"/>
</dbReference>
<evidence type="ECO:0000259" key="6">
    <source>
        <dbReference type="PROSITE" id="PS51290"/>
    </source>
</evidence>
<feature type="domain" description="PDZ" evidence="5">
    <location>
        <begin position="224"/>
        <end position="306"/>
    </location>
</feature>
<dbReference type="InterPro" id="IPR051566">
    <property type="entry name" value="CNKSR"/>
</dbReference>
<feature type="domain" description="CRIC" evidence="6">
    <location>
        <begin position="87"/>
        <end position="188"/>
    </location>
</feature>
<dbReference type="Gene3D" id="2.30.42.10">
    <property type="match status" value="1"/>
</dbReference>
<dbReference type="InterPro" id="IPR001478">
    <property type="entry name" value="PDZ"/>
</dbReference>
<feature type="region of interest" description="Disordered" evidence="2">
    <location>
        <begin position="367"/>
        <end position="430"/>
    </location>
</feature>
<dbReference type="InterPro" id="IPR013761">
    <property type="entry name" value="SAM/pointed_sf"/>
</dbReference>
<feature type="region of interest" description="Disordered" evidence="2">
    <location>
        <begin position="769"/>
        <end position="795"/>
    </location>
</feature>
<gene>
    <name evidence="7" type="ORF">BaRGS_00008727</name>
</gene>
<proteinExistence type="inferred from homology"/>
<dbReference type="SUPFAM" id="SSF50729">
    <property type="entry name" value="PH domain-like"/>
    <property type="match status" value="1"/>
</dbReference>
<dbReference type="InterPro" id="IPR017874">
    <property type="entry name" value="CRIC_domain"/>
</dbReference>
<feature type="compositionally biased region" description="Polar residues" evidence="2">
    <location>
        <begin position="609"/>
        <end position="618"/>
    </location>
</feature>
<name>A0ABD0LL13_9CAEN</name>
<feature type="region of interest" description="Disordered" evidence="2">
    <location>
        <begin position="818"/>
        <end position="838"/>
    </location>
</feature>
<dbReference type="SUPFAM" id="SSF50156">
    <property type="entry name" value="PDZ domain-like"/>
    <property type="match status" value="1"/>
</dbReference>
<dbReference type="InterPro" id="IPR001660">
    <property type="entry name" value="SAM"/>
</dbReference>
<feature type="compositionally biased region" description="Basic and acidic residues" evidence="2">
    <location>
        <begin position="703"/>
        <end position="728"/>
    </location>
</feature>
<comment type="caution">
    <text evidence="7">The sequence shown here is derived from an EMBL/GenBank/DDBJ whole genome shotgun (WGS) entry which is preliminary data.</text>
</comment>
<dbReference type="Pfam" id="PF00169">
    <property type="entry name" value="PH"/>
    <property type="match status" value="1"/>
</dbReference>
<dbReference type="PROSITE" id="PS51290">
    <property type="entry name" value="CRIC"/>
    <property type="match status" value="1"/>
</dbReference>
<dbReference type="InterPro" id="IPR001849">
    <property type="entry name" value="PH_domain"/>
</dbReference>
<feature type="compositionally biased region" description="Polar residues" evidence="2">
    <location>
        <begin position="677"/>
        <end position="697"/>
    </location>
</feature>
<accession>A0ABD0LL13</accession>
<feature type="compositionally biased region" description="Basic and acidic residues" evidence="2">
    <location>
        <begin position="464"/>
        <end position="474"/>
    </location>
</feature>
<sequence length="916" mass="101473">MASSLMQHIQFENWTPQGVADWLQGLDESVAQYVHMFLDHDVDGKKLMMLNHADLEKIGINKLGHQELVLEAVDLLRSLRYTLDTENLQSLALQLGCKARNLVAEIQVHQGENDQNRANMHRGESHRKRLSITVLSYVADLLTTLKTLVFWLDRAPFEGIYDICRLRNSVVKIGLDLVTVTQRESSYVDPQETITKSCRMLIEYCEGLVRDTKDPLVIQPAALELATIRKKQGEELGMNILSAYNGIHGISSIKDMSAADLCSKIEKGDEVLQVNGQTVLGWQLKQLVKILKDKPKEVSLLLKKRPRHINPLGTMPNHKRLAAKHAQQAATLPKSLKKRRSREGDETSPACIKLARALMARLWIRADTPGRDTPDSNDPDGDGNDTDNDVFRSGSESPQYTLPVMPDAKQRRATVSGGSPTFERNSLMVEDPVIRPKSQAINQAEREAALAVLTASENCLKNRMAEEKGDDPGRIVESGRNGSVLKKTSSESSSGHKGLSETEMEDSVFASDKEDKDQQNQKGRAADAKRQEFRVTKPTPVLLETPAMPVAKPPMSVSESSLPTFDAPLPQYGRPPSPVSAPPRRKKPSSASSQNESQAKPSPARDLPTVTTKPTTDASVVIKPKPVVPEKTSVVKASRSNTLGVVTQTRPTPAPTPEARHTDQTTRLPSESAAGDANTSVLKQKPSSSDAEKTSSMVLEVPDAEHDHRPHSVQREIRKEVATDSQHKDMPQLMKIKKLESLKAADALAIDYQHTGIPQLMKIKKLDPDAVSQSSSEGEGTPKVKKRVGFSEDAKEPHEVSYTHIVIGGVLQKIPIDKAQNSGSESPPVRLRHKPGSRRLDRRVSCKDLGKGDCEGWLYKRKEKDRVLAKHWNKRWCVLKNANLYYYKDKSDLKAEGVIFMPAFQVSPAPTLKTKK</sequence>
<dbReference type="PROSITE" id="PS50003">
    <property type="entry name" value="PH_DOMAIN"/>
    <property type="match status" value="1"/>
</dbReference>
<dbReference type="FunFam" id="2.30.42.10:FF:000060">
    <property type="entry name" value="Connector enhancer of kinase suppressor of Ras 2"/>
    <property type="match status" value="1"/>
</dbReference>
<dbReference type="Pfam" id="PF10534">
    <property type="entry name" value="CRIC_ras_sig"/>
    <property type="match status" value="1"/>
</dbReference>
<dbReference type="CDD" id="cd06748">
    <property type="entry name" value="PDZ_CNK1_2_3-like"/>
    <property type="match status" value="1"/>
</dbReference>
<evidence type="ECO:0000259" key="3">
    <source>
        <dbReference type="PROSITE" id="PS50003"/>
    </source>
</evidence>
<dbReference type="Gene3D" id="1.10.150.50">
    <property type="entry name" value="Transcription Factor, Ets-1"/>
    <property type="match status" value="1"/>
</dbReference>
<dbReference type="AlphaFoldDB" id="A0ABD0LL13"/>
<dbReference type="SUPFAM" id="SSF47769">
    <property type="entry name" value="SAM/Pointed domain"/>
    <property type="match status" value="1"/>
</dbReference>
<evidence type="ECO:0000256" key="2">
    <source>
        <dbReference type="SAM" id="MobiDB-lite"/>
    </source>
</evidence>
<dbReference type="SMART" id="SM00228">
    <property type="entry name" value="PDZ"/>
    <property type="match status" value="1"/>
</dbReference>
<feature type="compositionally biased region" description="Low complexity" evidence="2">
    <location>
        <begin position="482"/>
        <end position="497"/>
    </location>
</feature>
<feature type="domain" description="PH" evidence="3">
    <location>
        <begin position="851"/>
        <end position="916"/>
    </location>
</feature>
<feature type="compositionally biased region" description="Acidic residues" evidence="2">
    <location>
        <begin position="375"/>
        <end position="388"/>
    </location>
</feature>
<dbReference type="Proteomes" id="UP001519460">
    <property type="component" value="Unassembled WGS sequence"/>
</dbReference>
<dbReference type="PANTHER" id="PTHR12844:SF42">
    <property type="entry name" value="CONNECTOR ENHANCER OF KSR PROTEIN CNK"/>
    <property type="match status" value="1"/>
</dbReference>
<dbReference type="PANTHER" id="PTHR12844">
    <property type="entry name" value="CONNECTOR ENCHANCER OF KINASE SUPPRESSOR OF RAS"/>
    <property type="match status" value="1"/>
</dbReference>
<dbReference type="SMART" id="SM00454">
    <property type="entry name" value="SAM"/>
    <property type="match status" value="1"/>
</dbReference>
<feature type="compositionally biased region" description="Basic and acidic residues" evidence="2">
    <location>
        <begin position="511"/>
        <end position="535"/>
    </location>
</feature>
<evidence type="ECO:0000256" key="1">
    <source>
        <dbReference type="ARBA" id="ARBA00009498"/>
    </source>
</evidence>
<feature type="compositionally biased region" description="Low complexity" evidence="2">
    <location>
        <begin position="620"/>
        <end position="631"/>
    </location>
</feature>
<dbReference type="PROSITE" id="PS50106">
    <property type="entry name" value="PDZ"/>
    <property type="match status" value="1"/>
</dbReference>
<protein>
    <submittedName>
        <fullName evidence="7">Uncharacterized protein</fullName>
    </submittedName>
</protein>
<reference evidence="7 8" key="1">
    <citation type="journal article" date="2023" name="Sci. Data">
        <title>Genome assembly of the Korean intertidal mud-creeper Batillaria attramentaria.</title>
        <authorList>
            <person name="Patra A.K."/>
            <person name="Ho P.T."/>
            <person name="Jun S."/>
            <person name="Lee S.J."/>
            <person name="Kim Y."/>
            <person name="Won Y.J."/>
        </authorList>
    </citation>
    <scope>NUCLEOTIDE SEQUENCE [LARGE SCALE GENOMIC DNA]</scope>
    <source>
        <strain evidence="7">Wonlab-2016</strain>
    </source>
</reference>
<dbReference type="InterPro" id="IPR036034">
    <property type="entry name" value="PDZ_sf"/>
</dbReference>
<evidence type="ECO:0000313" key="8">
    <source>
        <dbReference type="Proteomes" id="UP001519460"/>
    </source>
</evidence>
<evidence type="ECO:0000259" key="5">
    <source>
        <dbReference type="PROSITE" id="PS50106"/>
    </source>
</evidence>
<organism evidence="7 8">
    <name type="scientific">Batillaria attramentaria</name>
    <dbReference type="NCBI Taxonomy" id="370345"/>
    <lineage>
        <taxon>Eukaryota</taxon>
        <taxon>Metazoa</taxon>
        <taxon>Spiralia</taxon>
        <taxon>Lophotrochozoa</taxon>
        <taxon>Mollusca</taxon>
        <taxon>Gastropoda</taxon>
        <taxon>Caenogastropoda</taxon>
        <taxon>Sorbeoconcha</taxon>
        <taxon>Cerithioidea</taxon>
        <taxon>Batillariidae</taxon>
        <taxon>Batillaria</taxon>
    </lineage>
</organism>
<feature type="region of interest" description="Disordered" evidence="2">
    <location>
        <begin position="464"/>
        <end position="728"/>
    </location>
</feature>
<feature type="domain" description="SAM" evidence="4">
    <location>
        <begin position="14"/>
        <end position="79"/>
    </location>
</feature>
<comment type="similarity">
    <text evidence="1">Belongs to the CNKSR family.</text>
</comment>
<keyword evidence="8" id="KW-1185">Reference proteome</keyword>
<dbReference type="Pfam" id="PF00595">
    <property type="entry name" value="PDZ"/>
    <property type="match status" value="1"/>
</dbReference>
<evidence type="ECO:0000313" key="7">
    <source>
        <dbReference type="EMBL" id="KAK7500180.1"/>
    </source>
</evidence>
<dbReference type="PROSITE" id="PS50105">
    <property type="entry name" value="SAM_DOMAIN"/>
    <property type="match status" value="1"/>
</dbReference>
<dbReference type="EMBL" id="JACVVK020000039">
    <property type="protein sequence ID" value="KAK7500180.1"/>
    <property type="molecule type" value="Genomic_DNA"/>
</dbReference>
<dbReference type="Pfam" id="PF07647">
    <property type="entry name" value="SAM_2"/>
    <property type="match status" value="1"/>
</dbReference>